<dbReference type="Gene3D" id="1.25.40.540">
    <property type="entry name" value="TAP42-like family"/>
    <property type="match status" value="1"/>
</dbReference>
<dbReference type="InterPro" id="IPR007304">
    <property type="entry name" value="TAP46-like"/>
</dbReference>
<dbReference type="Proteomes" id="UP000305067">
    <property type="component" value="Unassembled WGS sequence"/>
</dbReference>
<dbReference type="GO" id="GO:0051721">
    <property type="term" value="F:protein phosphatase 2A binding"/>
    <property type="evidence" value="ECO:0007669"/>
    <property type="project" value="TreeGrafter"/>
</dbReference>
<evidence type="ECO:0000313" key="2">
    <source>
        <dbReference type="Proteomes" id="UP000305067"/>
    </source>
</evidence>
<sequence>MGSISEIFARALSSASKAYNLPTIEPSTQELFGSALLDLTALTDHISELSLFSPNETLEDISTTHLVYLLAPYATAEVRARISLKALDDPGARVPFVEQTQRYLRAYVDSLDQYGIVSSEEKELFGKDMGKVPAAQRREIKIQQYRKEKELRTRIEVCGDHRVDYALCGH</sequence>
<dbReference type="AlphaFoldDB" id="A0A5C3QI04"/>
<dbReference type="OrthoDB" id="10261753at2759"/>
<dbReference type="PANTHER" id="PTHR10933">
    <property type="entry name" value="IMMUNOGLOBULIN-BINDING PROTEIN 1"/>
    <property type="match status" value="1"/>
</dbReference>
<dbReference type="InterPro" id="IPR038511">
    <property type="entry name" value="TAP42/TAP46-like_sf"/>
</dbReference>
<dbReference type="STRING" id="1884261.A0A5C3QI04"/>
<dbReference type="GO" id="GO:0009966">
    <property type="term" value="P:regulation of signal transduction"/>
    <property type="evidence" value="ECO:0007669"/>
    <property type="project" value="InterPro"/>
</dbReference>
<protein>
    <submittedName>
        <fullName evidence="1">TAP42-like protein</fullName>
    </submittedName>
</protein>
<reference evidence="1 2" key="1">
    <citation type="journal article" date="2019" name="Nat. Ecol. Evol.">
        <title>Megaphylogeny resolves global patterns of mushroom evolution.</title>
        <authorList>
            <person name="Varga T."/>
            <person name="Krizsan K."/>
            <person name="Foldi C."/>
            <person name="Dima B."/>
            <person name="Sanchez-Garcia M."/>
            <person name="Sanchez-Ramirez S."/>
            <person name="Szollosi G.J."/>
            <person name="Szarkandi J.G."/>
            <person name="Papp V."/>
            <person name="Albert L."/>
            <person name="Andreopoulos W."/>
            <person name="Angelini C."/>
            <person name="Antonin V."/>
            <person name="Barry K.W."/>
            <person name="Bougher N.L."/>
            <person name="Buchanan P."/>
            <person name="Buyck B."/>
            <person name="Bense V."/>
            <person name="Catcheside P."/>
            <person name="Chovatia M."/>
            <person name="Cooper J."/>
            <person name="Damon W."/>
            <person name="Desjardin D."/>
            <person name="Finy P."/>
            <person name="Geml J."/>
            <person name="Haridas S."/>
            <person name="Hughes K."/>
            <person name="Justo A."/>
            <person name="Karasinski D."/>
            <person name="Kautmanova I."/>
            <person name="Kiss B."/>
            <person name="Kocsube S."/>
            <person name="Kotiranta H."/>
            <person name="LaButti K.M."/>
            <person name="Lechner B.E."/>
            <person name="Liimatainen K."/>
            <person name="Lipzen A."/>
            <person name="Lukacs Z."/>
            <person name="Mihaltcheva S."/>
            <person name="Morgado L.N."/>
            <person name="Niskanen T."/>
            <person name="Noordeloos M.E."/>
            <person name="Ohm R.A."/>
            <person name="Ortiz-Santana B."/>
            <person name="Ovrebo C."/>
            <person name="Racz N."/>
            <person name="Riley R."/>
            <person name="Savchenko A."/>
            <person name="Shiryaev A."/>
            <person name="Soop K."/>
            <person name="Spirin V."/>
            <person name="Szebenyi C."/>
            <person name="Tomsovsky M."/>
            <person name="Tulloss R.E."/>
            <person name="Uehling J."/>
            <person name="Grigoriev I.V."/>
            <person name="Vagvolgyi C."/>
            <person name="Papp T."/>
            <person name="Martin F.M."/>
            <person name="Miettinen O."/>
            <person name="Hibbett D.S."/>
            <person name="Nagy L.G."/>
        </authorList>
    </citation>
    <scope>NUCLEOTIDE SEQUENCE [LARGE SCALE GENOMIC DNA]</scope>
    <source>
        <strain evidence="1 2">CBS 309.79</strain>
    </source>
</reference>
<proteinExistence type="predicted"/>
<dbReference type="PANTHER" id="PTHR10933:SF9">
    <property type="entry name" value="IMMUNOGLOBULIN-BINDING PROTEIN 1"/>
    <property type="match status" value="1"/>
</dbReference>
<dbReference type="GO" id="GO:0005829">
    <property type="term" value="C:cytosol"/>
    <property type="evidence" value="ECO:0007669"/>
    <property type="project" value="TreeGrafter"/>
</dbReference>
<keyword evidence="2" id="KW-1185">Reference proteome</keyword>
<evidence type="ECO:0000313" key="1">
    <source>
        <dbReference type="EMBL" id="TFL01352.1"/>
    </source>
</evidence>
<organism evidence="1 2">
    <name type="scientific">Pterulicium gracile</name>
    <dbReference type="NCBI Taxonomy" id="1884261"/>
    <lineage>
        <taxon>Eukaryota</taxon>
        <taxon>Fungi</taxon>
        <taxon>Dikarya</taxon>
        <taxon>Basidiomycota</taxon>
        <taxon>Agaricomycotina</taxon>
        <taxon>Agaricomycetes</taxon>
        <taxon>Agaricomycetidae</taxon>
        <taxon>Agaricales</taxon>
        <taxon>Pleurotineae</taxon>
        <taxon>Pterulaceae</taxon>
        <taxon>Pterulicium</taxon>
    </lineage>
</organism>
<name>A0A5C3QI04_9AGAR</name>
<gene>
    <name evidence="1" type="ORF">BDV98DRAFT_567950</name>
</gene>
<dbReference type="EMBL" id="ML178825">
    <property type="protein sequence ID" value="TFL01352.1"/>
    <property type="molecule type" value="Genomic_DNA"/>
</dbReference>
<accession>A0A5C3QI04</accession>
<dbReference type="GO" id="GO:0035303">
    <property type="term" value="P:regulation of dephosphorylation"/>
    <property type="evidence" value="ECO:0007669"/>
    <property type="project" value="TreeGrafter"/>
</dbReference>
<dbReference type="Pfam" id="PF04177">
    <property type="entry name" value="TAP42"/>
    <property type="match status" value="1"/>
</dbReference>